<gene>
    <name evidence="2" type="ORF">METZ01_LOCUS409279</name>
</gene>
<proteinExistence type="predicted"/>
<dbReference type="PANTHER" id="PTHR11365:SF2">
    <property type="entry name" value="5-OXOPROLINASE"/>
    <property type="match status" value="1"/>
</dbReference>
<dbReference type="Pfam" id="PF02538">
    <property type="entry name" value="Hydantoinase_B"/>
    <property type="match status" value="1"/>
</dbReference>
<dbReference type="PANTHER" id="PTHR11365">
    <property type="entry name" value="5-OXOPROLINASE RELATED"/>
    <property type="match status" value="1"/>
</dbReference>
<protein>
    <recommendedName>
        <fullName evidence="1">Hydantoinase B/oxoprolinase domain-containing protein</fullName>
    </recommendedName>
</protein>
<feature type="non-terminal residue" evidence="2">
    <location>
        <position position="1"/>
    </location>
</feature>
<evidence type="ECO:0000313" key="2">
    <source>
        <dbReference type="EMBL" id="SVD56425.1"/>
    </source>
</evidence>
<reference evidence="2" key="1">
    <citation type="submission" date="2018-05" db="EMBL/GenBank/DDBJ databases">
        <authorList>
            <person name="Lanie J.A."/>
            <person name="Ng W.-L."/>
            <person name="Kazmierczak K.M."/>
            <person name="Andrzejewski T.M."/>
            <person name="Davidsen T.M."/>
            <person name="Wayne K.J."/>
            <person name="Tettelin H."/>
            <person name="Glass J.I."/>
            <person name="Rusch D."/>
            <person name="Podicherti R."/>
            <person name="Tsui H.-C.T."/>
            <person name="Winkler M.E."/>
        </authorList>
    </citation>
    <scope>NUCLEOTIDE SEQUENCE</scope>
</reference>
<accession>A0A382WDJ4</accession>
<organism evidence="2">
    <name type="scientific">marine metagenome</name>
    <dbReference type="NCBI Taxonomy" id="408172"/>
    <lineage>
        <taxon>unclassified sequences</taxon>
        <taxon>metagenomes</taxon>
        <taxon>ecological metagenomes</taxon>
    </lineage>
</organism>
<feature type="domain" description="Hydantoinase B/oxoprolinase" evidence="1">
    <location>
        <begin position="2"/>
        <end position="270"/>
    </location>
</feature>
<dbReference type="InterPro" id="IPR003692">
    <property type="entry name" value="Hydantoinase_B"/>
</dbReference>
<dbReference type="GO" id="GO:0017168">
    <property type="term" value="F:5-oxoprolinase (ATP-hydrolyzing) activity"/>
    <property type="evidence" value="ECO:0007669"/>
    <property type="project" value="TreeGrafter"/>
</dbReference>
<dbReference type="InterPro" id="IPR045079">
    <property type="entry name" value="Oxoprolinase-like"/>
</dbReference>
<dbReference type="AlphaFoldDB" id="A0A382WDJ4"/>
<name>A0A382WDJ4_9ZZZZ</name>
<dbReference type="EMBL" id="UINC01158730">
    <property type="protein sequence ID" value="SVD56425.1"/>
    <property type="molecule type" value="Genomic_DNA"/>
</dbReference>
<sequence>SEDFMDEGSRIALTVRIDTVSGSACFDFSGTSMELPNNLNTPRAVTLSAILYCLRCLVDSDIPLNQGCLEPIEVLIEEGSLLAPSDKAAVAAGNVLTSQRITDVIFKAFKACAASQGCMNNITFGNDRFAYYETIAGGAGAGPGWHGQSAVHTHMTNTRITDPEVLEQRYPVLLREFSIRKGSGGEGRFKGGDGVIREIEFLVPLKVAVLSERRVHAPYGLEGGGPGAKGKNLLIKKDGSVIDLGGKCQLDVQPGDRLRILTPGGGAWGTAD</sequence>
<dbReference type="GO" id="GO:0005829">
    <property type="term" value="C:cytosol"/>
    <property type="evidence" value="ECO:0007669"/>
    <property type="project" value="TreeGrafter"/>
</dbReference>
<dbReference type="GO" id="GO:0006749">
    <property type="term" value="P:glutathione metabolic process"/>
    <property type="evidence" value="ECO:0007669"/>
    <property type="project" value="TreeGrafter"/>
</dbReference>
<evidence type="ECO:0000259" key="1">
    <source>
        <dbReference type="Pfam" id="PF02538"/>
    </source>
</evidence>